<dbReference type="Proteomes" id="UP000567179">
    <property type="component" value="Unassembled WGS sequence"/>
</dbReference>
<accession>A0A8H5BR03</accession>
<dbReference type="InterPro" id="IPR027417">
    <property type="entry name" value="P-loop_NTPase"/>
</dbReference>
<evidence type="ECO:0000313" key="3">
    <source>
        <dbReference type="EMBL" id="KAF5327466.1"/>
    </source>
</evidence>
<keyword evidence="1" id="KW-0677">Repeat</keyword>
<keyword evidence="4" id="KW-1185">Reference proteome</keyword>
<protein>
    <recommendedName>
        <fullName evidence="2">Nephrocystin 3-like N-terminal domain-containing protein</fullName>
    </recommendedName>
</protein>
<sequence>MYWLRGPAGVGKSALAQTLAMSLKDEGDHAASFFFSHTAPGWSEGNQLIVTLAYQLAINSPALQSFIPKAVKEDSAVLTASNTVKIQKLIPSQNVLGDFRSDLGPNLAKNLL</sequence>
<dbReference type="OrthoDB" id="3045137at2759"/>
<evidence type="ECO:0000313" key="4">
    <source>
        <dbReference type="Proteomes" id="UP000567179"/>
    </source>
</evidence>
<name>A0A8H5BR03_9AGAR</name>
<comment type="caution">
    <text evidence="3">The sequence shown here is derived from an EMBL/GenBank/DDBJ whole genome shotgun (WGS) entry which is preliminary data.</text>
</comment>
<gene>
    <name evidence="3" type="ORF">D9619_004056</name>
</gene>
<evidence type="ECO:0000256" key="1">
    <source>
        <dbReference type="ARBA" id="ARBA00022737"/>
    </source>
</evidence>
<feature type="domain" description="Nephrocystin 3-like N-terminal" evidence="2">
    <location>
        <begin position="2"/>
        <end position="90"/>
    </location>
</feature>
<dbReference type="EMBL" id="JAACJJ010000014">
    <property type="protein sequence ID" value="KAF5327466.1"/>
    <property type="molecule type" value="Genomic_DNA"/>
</dbReference>
<reference evidence="3 4" key="1">
    <citation type="journal article" date="2020" name="ISME J.">
        <title>Uncovering the hidden diversity of litter-decomposition mechanisms in mushroom-forming fungi.</title>
        <authorList>
            <person name="Floudas D."/>
            <person name="Bentzer J."/>
            <person name="Ahren D."/>
            <person name="Johansson T."/>
            <person name="Persson P."/>
            <person name="Tunlid A."/>
        </authorList>
    </citation>
    <scope>NUCLEOTIDE SEQUENCE [LARGE SCALE GENOMIC DNA]</scope>
    <source>
        <strain evidence="3 4">CBS 101986</strain>
    </source>
</reference>
<dbReference type="Pfam" id="PF24883">
    <property type="entry name" value="NPHP3_N"/>
    <property type="match status" value="1"/>
</dbReference>
<evidence type="ECO:0000259" key="2">
    <source>
        <dbReference type="Pfam" id="PF24883"/>
    </source>
</evidence>
<proteinExistence type="predicted"/>
<dbReference type="AlphaFoldDB" id="A0A8H5BR03"/>
<organism evidence="3 4">
    <name type="scientific">Psilocybe cf. subviscida</name>
    <dbReference type="NCBI Taxonomy" id="2480587"/>
    <lineage>
        <taxon>Eukaryota</taxon>
        <taxon>Fungi</taxon>
        <taxon>Dikarya</taxon>
        <taxon>Basidiomycota</taxon>
        <taxon>Agaricomycotina</taxon>
        <taxon>Agaricomycetes</taxon>
        <taxon>Agaricomycetidae</taxon>
        <taxon>Agaricales</taxon>
        <taxon>Agaricineae</taxon>
        <taxon>Strophariaceae</taxon>
        <taxon>Psilocybe</taxon>
    </lineage>
</organism>
<dbReference type="InterPro" id="IPR056884">
    <property type="entry name" value="NPHP3-like_N"/>
</dbReference>
<dbReference type="SUPFAM" id="SSF52540">
    <property type="entry name" value="P-loop containing nucleoside triphosphate hydrolases"/>
    <property type="match status" value="1"/>
</dbReference>